<dbReference type="AlphaFoldDB" id="A0A1D1W930"/>
<evidence type="ECO:0000313" key="2">
    <source>
        <dbReference type="Proteomes" id="UP000186922"/>
    </source>
</evidence>
<feature type="non-terminal residue" evidence="1">
    <location>
        <position position="1"/>
    </location>
</feature>
<dbReference type="Proteomes" id="UP000186922">
    <property type="component" value="Unassembled WGS sequence"/>
</dbReference>
<sequence>VACQGDQRWNENPYDLQEMIIIYM</sequence>
<evidence type="ECO:0000313" key="1">
    <source>
        <dbReference type="EMBL" id="GAV09865.1"/>
    </source>
</evidence>
<accession>A0A1D1W930</accession>
<proteinExistence type="predicted"/>
<keyword evidence="2" id="KW-1185">Reference proteome</keyword>
<protein>
    <submittedName>
        <fullName evidence="1">Uncharacterized protein</fullName>
    </submittedName>
</protein>
<organism evidence="1 2">
    <name type="scientific">Ramazzottius varieornatus</name>
    <name type="common">Water bear</name>
    <name type="synonym">Tardigrade</name>
    <dbReference type="NCBI Taxonomy" id="947166"/>
    <lineage>
        <taxon>Eukaryota</taxon>
        <taxon>Metazoa</taxon>
        <taxon>Ecdysozoa</taxon>
        <taxon>Tardigrada</taxon>
        <taxon>Eutardigrada</taxon>
        <taxon>Parachela</taxon>
        <taxon>Hypsibioidea</taxon>
        <taxon>Ramazzottiidae</taxon>
        <taxon>Ramazzottius</taxon>
    </lineage>
</organism>
<gene>
    <name evidence="1" type="primary">RvY_19337-1</name>
    <name evidence="1" type="synonym">RvY_19337.1</name>
    <name evidence="1" type="ORF">RvY_19337</name>
</gene>
<name>A0A1D1W930_RAMVA</name>
<comment type="caution">
    <text evidence="1">The sequence shown here is derived from an EMBL/GenBank/DDBJ whole genome shotgun (WGS) entry which is preliminary data.</text>
</comment>
<dbReference type="EMBL" id="BDGG01000035">
    <property type="protein sequence ID" value="GAV09865.1"/>
    <property type="molecule type" value="Genomic_DNA"/>
</dbReference>
<reference evidence="1 2" key="1">
    <citation type="journal article" date="2016" name="Nat. Commun.">
        <title>Extremotolerant tardigrade genome and improved radiotolerance of human cultured cells by tardigrade-unique protein.</title>
        <authorList>
            <person name="Hashimoto T."/>
            <person name="Horikawa D.D."/>
            <person name="Saito Y."/>
            <person name="Kuwahara H."/>
            <person name="Kozuka-Hata H."/>
            <person name="Shin-I T."/>
            <person name="Minakuchi Y."/>
            <person name="Ohishi K."/>
            <person name="Motoyama A."/>
            <person name="Aizu T."/>
            <person name="Enomoto A."/>
            <person name="Kondo K."/>
            <person name="Tanaka S."/>
            <person name="Hara Y."/>
            <person name="Koshikawa S."/>
            <person name="Sagara H."/>
            <person name="Miura T."/>
            <person name="Yokobori S."/>
            <person name="Miyagawa K."/>
            <person name="Suzuki Y."/>
            <person name="Kubo T."/>
            <person name="Oyama M."/>
            <person name="Kohara Y."/>
            <person name="Fujiyama A."/>
            <person name="Arakawa K."/>
            <person name="Katayama T."/>
            <person name="Toyoda A."/>
            <person name="Kunieda T."/>
        </authorList>
    </citation>
    <scope>NUCLEOTIDE SEQUENCE [LARGE SCALE GENOMIC DNA]</scope>
    <source>
        <strain evidence="1 2">YOKOZUNA-1</strain>
    </source>
</reference>